<dbReference type="InterPro" id="IPR050204">
    <property type="entry name" value="AraC_XylS_family_regulators"/>
</dbReference>
<dbReference type="Pfam" id="PF12833">
    <property type="entry name" value="HTH_18"/>
    <property type="match status" value="1"/>
</dbReference>
<dbReference type="Proteomes" id="UP001524642">
    <property type="component" value="Unassembled WGS sequence"/>
</dbReference>
<evidence type="ECO:0000313" key="5">
    <source>
        <dbReference type="EMBL" id="MCR0985055.1"/>
    </source>
</evidence>
<evidence type="ECO:0000256" key="3">
    <source>
        <dbReference type="ARBA" id="ARBA00023163"/>
    </source>
</evidence>
<evidence type="ECO:0000313" key="6">
    <source>
        <dbReference type="Proteomes" id="UP001524642"/>
    </source>
</evidence>
<dbReference type="SMART" id="SM00342">
    <property type="entry name" value="HTH_ARAC"/>
    <property type="match status" value="1"/>
</dbReference>
<gene>
    <name evidence="5" type="ORF">NRP21_23660</name>
</gene>
<dbReference type="PANTHER" id="PTHR46796:SF14">
    <property type="entry name" value="TRANSCRIPTIONAL REGULATORY PROTEIN"/>
    <property type="match status" value="1"/>
</dbReference>
<dbReference type="Gene3D" id="1.10.10.60">
    <property type="entry name" value="Homeodomain-like"/>
    <property type="match status" value="1"/>
</dbReference>
<dbReference type="PANTHER" id="PTHR46796">
    <property type="entry name" value="HTH-TYPE TRANSCRIPTIONAL ACTIVATOR RHAS-RELATED"/>
    <property type="match status" value="1"/>
</dbReference>
<dbReference type="RefSeq" id="WP_257718707.1">
    <property type="nucleotide sequence ID" value="NZ_JANJOU010000028.1"/>
</dbReference>
<dbReference type="InterPro" id="IPR009057">
    <property type="entry name" value="Homeodomain-like_sf"/>
</dbReference>
<keyword evidence="6" id="KW-1185">Reference proteome</keyword>
<evidence type="ECO:0000256" key="2">
    <source>
        <dbReference type="ARBA" id="ARBA00023125"/>
    </source>
</evidence>
<sequence length="184" mass="20257">MITSGHLIRAGGHEESWRRGEAGTVHRLLRDALDLLDRDHGAAATTLARATRLLDAAGPGRAGVSPVPGGLARWQAVNIARYVEANLERRILQKNLAAEVRLSCGHFARAFKQSFSKSPHAFVMERRIERAKALMLESRAPLCEIALSCGLADQAHFSRVFRRLTGSTPLAWRRQHQAAPARQA</sequence>
<protein>
    <submittedName>
        <fullName evidence="5">AraC family transcriptional regulator</fullName>
    </submittedName>
</protein>
<dbReference type="EMBL" id="JANJOU010000028">
    <property type="protein sequence ID" value="MCR0985055.1"/>
    <property type="molecule type" value="Genomic_DNA"/>
</dbReference>
<dbReference type="InterPro" id="IPR018062">
    <property type="entry name" value="HTH_AraC-typ_CS"/>
</dbReference>
<name>A0ABT1XAE9_9PROT</name>
<dbReference type="SUPFAM" id="SSF46689">
    <property type="entry name" value="Homeodomain-like"/>
    <property type="match status" value="2"/>
</dbReference>
<evidence type="ECO:0000259" key="4">
    <source>
        <dbReference type="PROSITE" id="PS01124"/>
    </source>
</evidence>
<keyword evidence="3" id="KW-0804">Transcription</keyword>
<organism evidence="5 6">
    <name type="scientific">Roseomonas populi</name>
    <dbReference type="NCBI Taxonomy" id="3121582"/>
    <lineage>
        <taxon>Bacteria</taxon>
        <taxon>Pseudomonadati</taxon>
        <taxon>Pseudomonadota</taxon>
        <taxon>Alphaproteobacteria</taxon>
        <taxon>Acetobacterales</taxon>
        <taxon>Roseomonadaceae</taxon>
        <taxon>Roseomonas</taxon>
    </lineage>
</organism>
<dbReference type="InterPro" id="IPR018060">
    <property type="entry name" value="HTH_AraC"/>
</dbReference>
<proteinExistence type="predicted"/>
<accession>A0ABT1XAE9</accession>
<reference evidence="5 6" key="1">
    <citation type="submission" date="2022-06" db="EMBL/GenBank/DDBJ databases">
        <title>Roseomonas CN29.</title>
        <authorList>
            <person name="Cheng Y."/>
            <person name="He X."/>
        </authorList>
    </citation>
    <scope>NUCLEOTIDE SEQUENCE [LARGE SCALE GENOMIC DNA]</scope>
    <source>
        <strain evidence="5 6">CN29</strain>
    </source>
</reference>
<evidence type="ECO:0000256" key="1">
    <source>
        <dbReference type="ARBA" id="ARBA00023015"/>
    </source>
</evidence>
<keyword evidence="1" id="KW-0805">Transcription regulation</keyword>
<keyword evidence="2" id="KW-0238">DNA-binding</keyword>
<dbReference type="PROSITE" id="PS00041">
    <property type="entry name" value="HTH_ARAC_FAMILY_1"/>
    <property type="match status" value="1"/>
</dbReference>
<dbReference type="PROSITE" id="PS01124">
    <property type="entry name" value="HTH_ARAC_FAMILY_2"/>
    <property type="match status" value="1"/>
</dbReference>
<feature type="domain" description="HTH araC/xylS-type" evidence="4">
    <location>
        <begin position="77"/>
        <end position="175"/>
    </location>
</feature>
<comment type="caution">
    <text evidence="5">The sequence shown here is derived from an EMBL/GenBank/DDBJ whole genome shotgun (WGS) entry which is preliminary data.</text>
</comment>